<dbReference type="OrthoDB" id="187139at2759"/>
<keyword evidence="2" id="KW-0964">Secreted</keyword>
<evidence type="ECO:0000256" key="1">
    <source>
        <dbReference type="ARBA" id="ARBA00004613"/>
    </source>
</evidence>
<gene>
    <name evidence="8" type="ORF">FMUND_2923</name>
</gene>
<dbReference type="InterPro" id="IPR011050">
    <property type="entry name" value="Pectin_lyase_fold/virulence"/>
</dbReference>
<evidence type="ECO:0000313" key="9">
    <source>
        <dbReference type="Proteomes" id="UP000544331"/>
    </source>
</evidence>
<dbReference type="PANTHER" id="PTHR31736:SF6">
    <property type="entry name" value="EXOPOLYGALACTURONASE B-RELATED"/>
    <property type="match status" value="1"/>
</dbReference>
<organism evidence="8 9">
    <name type="scientific">Fusarium mundagurra</name>
    <dbReference type="NCBI Taxonomy" id="1567541"/>
    <lineage>
        <taxon>Eukaryota</taxon>
        <taxon>Fungi</taxon>
        <taxon>Dikarya</taxon>
        <taxon>Ascomycota</taxon>
        <taxon>Pezizomycotina</taxon>
        <taxon>Sordariomycetes</taxon>
        <taxon>Hypocreomycetidae</taxon>
        <taxon>Hypocreales</taxon>
        <taxon>Nectriaceae</taxon>
        <taxon>Fusarium</taxon>
        <taxon>Fusarium fujikuroi species complex</taxon>
    </lineage>
</organism>
<comment type="catalytic activity">
    <reaction evidence="7">
        <text>[(1-&gt;4)-alpha-D-galacturonosyl](n) + H2O = alpha-D-galacturonate + [(1-&gt;4)-alpha-D-galacturonosyl](n-1)</text>
        <dbReference type="Rhea" id="RHEA:14117"/>
        <dbReference type="Rhea" id="RHEA-COMP:14570"/>
        <dbReference type="Rhea" id="RHEA-COMP:14572"/>
        <dbReference type="ChEBI" id="CHEBI:15377"/>
        <dbReference type="ChEBI" id="CHEBI:58658"/>
        <dbReference type="ChEBI" id="CHEBI:140523"/>
        <dbReference type="EC" id="3.2.1.67"/>
    </reaction>
</comment>
<reference evidence="8 9" key="1">
    <citation type="submission" date="2020-05" db="EMBL/GenBank/DDBJ databases">
        <title>Identification and distribution of gene clusters putatively required for synthesis of sphingolipid metabolism inhibitors in phylogenetically diverse species of the filamentous fungus Fusarium.</title>
        <authorList>
            <person name="Kim H.-S."/>
            <person name="Busman M."/>
            <person name="Brown D.W."/>
            <person name="Divon H."/>
            <person name="Uhlig S."/>
            <person name="Proctor R.H."/>
        </authorList>
    </citation>
    <scope>NUCLEOTIDE SEQUENCE [LARGE SCALE GENOMIC DNA]</scope>
    <source>
        <strain evidence="8 9">NRRL 66235</strain>
    </source>
</reference>
<dbReference type="PANTHER" id="PTHR31736">
    <property type="match status" value="1"/>
</dbReference>
<comment type="subcellular location">
    <subcellularLocation>
        <location evidence="1">Secreted</location>
    </subcellularLocation>
</comment>
<proteinExistence type="predicted"/>
<dbReference type="GO" id="GO:0047911">
    <property type="term" value="F:galacturan 1,4-alpha-galacturonidase activity"/>
    <property type="evidence" value="ECO:0007669"/>
    <property type="project" value="UniProtKB-EC"/>
</dbReference>
<protein>
    <recommendedName>
        <fullName evidence="6">galacturonan 1,4-alpha-galacturonidase</fullName>
        <ecNumber evidence="6">3.2.1.67</ecNumber>
    </recommendedName>
</protein>
<comment type="function">
    <text evidence="5">Specific in hydrolyzing the terminal glycosidic bond of polygalacturonic acid and oligogalacturonates.</text>
</comment>
<evidence type="ECO:0000256" key="5">
    <source>
        <dbReference type="ARBA" id="ARBA00037312"/>
    </source>
</evidence>
<dbReference type="AlphaFoldDB" id="A0A8H6DM23"/>
<dbReference type="Proteomes" id="UP000544331">
    <property type="component" value="Unassembled WGS sequence"/>
</dbReference>
<dbReference type="InterPro" id="IPR012334">
    <property type="entry name" value="Pectin_lyas_fold"/>
</dbReference>
<keyword evidence="9" id="KW-1185">Reference proteome</keyword>
<evidence type="ECO:0000256" key="2">
    <source>
        <dbReference type="ARBA" id="ARBA00022525"/>
    </source>
</evidence>
<comment type="caution">
    <text evidence="8">The sequence shown here is derived from an EMBL/GenBank/DDBJ whole genome shotgun (WGS) entry which is preliminary data.</text>
</comment>
<evidence type="ECO:0000256" key="4">
    <source>
        <dbReference type="ARBA" id="ARBA00023157"/>
    </source>
</evidence>
<sequence length="93" mass="10456">MGVPRADGGGTLHLAKGKTYVIGTALDLTGLEDIHIHLEGEIRFTDDVEYWQKNAWYHPFQKSIMVWKWGGKDIKIYGNGVIQGQGFANLIRI</sequence>
<evidence type="ECO:0000256" key="3">
    <source>
        <dbReference type="ARBA" id="ARBA00022737"/>
    </source>
</evidence>
<keyword evidence="3" id="KW-0677">Repeat</keyword>
<name>A0A8H6DM23_9HYPO</name>
<accession>A0A8H6DM23</accession>
<evidence type="ECO:0000256" key="6">
    <source>
        <dbReference type="ARBA" id="ARBA00038933"/>
    </source>
</evidence>
<dbReference type="SUPFAM" id="SSF51126">
    <property type="entry name" value="Pectin lyase-like"/>
    <property type="match status" value="1"/>
</dbReference>
<keyword evidence="4" id="KW-1015">Disulfide bond</keyword>
<dbReference type="GO" id="GO:0005576">
    <property type="term" value="C:extracellular region"/>
    <property type="evidence" value="ECO:0007669"/>
    <property type="project" value="UniProtKB-SubCell"/>
</dbReference>
<evidence type="ECO:0000313" key="8">
    <source>
        <dbReference type="EMBL" id="KAF5722411.1"/>
    </source>
</evidence>
<dbReference type="EMBL" id="JAAOAN010000088">
    <property type="protein sequence ID" value="KAF5722411.1"/>
    <property type="molecule type" value="Genomic_DNA"/>
</dbReference>
<dbReference type="Gene3D" id="2.160.20.10">
    <property type="entry name" value="Single-stranded right-handed beta-helix, Pectin lyase-like"/>
    <property type="match status" value="1"/>
</dbReference>
<evidence type="ECO:0000256" key="7">
    <source>
        <dbReference type="ARBA" id="ARBA00048766"/>
    </source>
</evidence>
<dbReference type="EC" id="3.2.1.67" evidence="6"/>